<feature type="transmembrane region" description="Helical" evidence="1">
    <location>
        <begin position="30"/>
        <end position="48"/>
    </location>
</feature>
<reference evidence="2 3" key="1">
    <citation type="journal article" date="2016" name="Environ. Microbiol.">
        <title>Genomic resolution of a cold subsurface aquifer community provides metabolic insights for novel microbes adapted to high CO concentrations.</title>
        <authorList>
            <person name="Probst A.J."/>
            <person name="Castelle C.J."/>
            <person name="Singh A."/>
            <person name="Brown C.T."/>
            <person name="Anantharaman K."/>
            <person name="Sharon I."/>
            <person name="Hug L.A."/>
            <person name="Burstein D."/>
            <person name="Emerson J.B."/>
            <person name="Thomas B.C."/>
            <person name="Banfield J.F."/>
        </authorList>
    </citation>
    <scope>NUCLEOTIDE SEQUENCE [LARGE SCALE GENOMIC DNA]</scope>
    <source>
        <strain evidence="2">CG1_02_38_13</strain>
    </source>
</reference>
<sequence length="112" mass="13143">MSLIQILALVFCLFALWRVILKFRRQELKITEFFMWLIFWLAVGVAFVTPESLTRLANVLGIGRGADLVLYVAVVVVFYLMFRIFVRLENMERNITKIVRKDALKDKDSQNE</sequence>
<keyword evidence="1" id="KW-1133">Transmembrane helix</keyword>
<accession>A0A1J4U2Z1</accession>
<proteinExistence type="predicted"/>
<dbReference type="Proteomes" id="UP000182465">
    <property type="component" value="Unassembled WGS sequence"/>
</dbReference>
<feature type="transmembrane region" description="Helical" evidence="1">
    <location>
        <begin position="68"/>
        <end position="86"/>
    </location>
</feature>
<dbReference type="InterPro" id="IPR019277">
    <property type="entry name" value="DUF2304"/>
</dbReference>
<gene>
    <name evidence="2" type="ORF">AUJ29_00920</name>
</gene>
<evidence type="ECO:0000313" key="2">
    <source>
        <dbReference type="EMBL" id="OIO17729.1"/>
    </source>
</evidence>
<dbReference type="Pfam" id="PF10066">
    <property type="entry name" value="DUF2304"/>
    <property type="match status" value="1"/>
</dbReference>
<evidence type="ECO:0008006" key="4">
    <source>
        <dbReference type="Google" id="ProtNLM"/>
    </source>
</evidence>
<keyword evidence="1" id="KW-0812">Transmembrane</keyword>
<organism evidence="2 3">
    <name type="scientific">Candidatus Kuenenbacteria bacterium CG1_02_38_13</name>
    <dbReference type="NCBI Taxonomy" id="1805235"/>
    <lineage>
        <taxon>Bacteria</taxon>
        <taxon>Candidatus Kueneniibacteriota</taxon>
    </lineage>
</organism>
<protein>
    <recommendedName>
        <fullName evidence="4">DUF2304 domain-containing protein</fullName>
    </recommendedName>
</protein>
<keyword evidence="1" id="KW-0472">Membrane</keyword>
<evidence type="ECO:0000313" key="3">
    <source>
        <dbReference type="Proteomes" id="UP000182465"/>
    </source>
</evidence>
<comment type="caution">
    <text evidence="2">The sequence shown here is derived from an EMBL/GenBank/DDBJ whole genome shotgun (WGS) entry which is preliminary data.</text>
</comment>
<dbReference type="EMBL" id="MNVB01000023">
    <property type="protein sequence ID" value="OIO17729.1"/>
    <property type="molecule type" value="Genomic_DNA"/>
</dbReference>
<feature type="transmembrane region" description="Helical" evidence="1">
    <location>
        <begin position="6"/>
        <end position="23"/>
    </location>
</feature>
<dbReference type="AlphaFoldDB" id="A0A1J4U2Z1"/>
<name>A0A1J4U2Z1_9BACT</name>
<evidence type="ECO:0000256" key="1">
    <source>
        <dbReference type="SAM" id="Phobius"/>
    </source>
</evidence>